<evidence type="ECO:0000313" key="2">
    <source>
        <dbReference type="EMBL" id="CCA76082.1"/>
    </source>
</evidence>
<dbReference type="AlphaFoldDB" id="G4TXN9"/>
<gene>
    <name evidence="2" type="ORF">PIIN_10082</name>
</gene>
<dbReference type="Proteomes" id="UP000007148">
    <property type="component" value="Unassembled WGS sequence"/>
</dbReference>
<proteinExistence type="predicted"/>
<dbReference type="SUPFAM" id="SSF52096">
    <property type="entry name" value="ClpP/crotonase"/>
    <property type="match status" value="1"/>
</dbReference>
<name>G4TXN9_SERID</name>
<feature type="chain" id="PRO_5003469194" evidence="1">
    <location>
        <begin position="23"/>
        <end position="726"/>
    </location>
</feature>
<keyword evidence="1" id="KW-0732">Signal</keyword>
<dbReference type="HOGENOM" id="CLU_019851_0_0_1"/>
<dbReference type="OMA" id="FICIAHW"/>
<organism evidence="2 3">
    <name type="scientific">Serendipita indica (strain DSM 11827)</name>
    <name type="common">Root endophyte fungus</name>
    <name type="synonym">Piriformospora indica</name>
    <dbReference type="NCBI Taxonomy" id="1109443"/>
    <lineage>
        <taxon>Eukaryota</taxon>
        <taxon>Fungi</taxon>
        <taxon>Dikarya</taxon>
        <taxon>Basidiomycota</taxon>
        <taxon>Agaricomycotina</taxon>
        <taxon>Agaricomycetes</taxon>
        <taxon>Sebacinales</taxon>
        <taxon>Serendipitaceae</taxon>
        <taxon>Serendipita</taxon>
    </lineage>
</organism>
<evidence type="ECO:0000313" key="3">
    <source>
        <dbReference type="Proteomes" id="UP000007148"/>
    </source>
</evidence>
<accession>G4TXN9</accession>
<dbReference type="PANTHER" id="PTHR37049:SF5">
    <property type="entry name" value="TAIL SPECIFIC PROTEASE DOMAIN-CONTAINING PROTEIN"/>
    <property type="match status" value="1"/>
</dbReference>
<feature type="signal peptide" evidence="1">
    <location>
        <begin position="1"/>
        <end position="22"/>
    </location>
</feature>
<dbReference type="InParanoid" id="G4TXN9"/>
<dbReference type="InterPro" id="IPR029045">
    <property type="entry name" value="ClpP/crotonase-like_dom_sf"/>
</dbReference>
<evidence type="ECO:0000256" key="1">
    <source>
        <dbReference type="SAM" id="SignalP"/>
    </source>
</evidence>
<sequence>MAGFALLRSLVTALALARYSLADQDSVLVERQSDPCAAIANQTYVVPSKLTACLNSFAFNATLRDNIVDVVSKTLNFHASTNYQIWAPPPFFDVHVDVQSELKRIKRTSYSSDFELHKDVSAQVKRLFDGHCTYISMSFITITFSSNSLQTIAVRVNIAEVYTLLTDWTVDDSLFVTYLPFPLVNLDSGWQNWVQDIYIAPEAYNVVSKEFAPFVAEWQKIAGYNFTKYAGAKVIAIDDFDPWYAVDQSASVIGAWQGRSQRQNSFFSSYIRAATEWSYRMGDFAARSLPPAKDYVKMTVIPVNSTRWETIKVPFISRIATGTVPFTNAADLWKGNCLAKSTTNGVDYFATAKTADKMLKGAEEGDSKTAELVDPSPPKFAEPIAPEDRRHPISSLVDVTALADVALPPELNPPTPVSGSGTAQFYLQGKVGIFMLGSFSTGAGYAQWFQIIKDGLTSLKAQGATHLIVDVTNNGGGYICVANYLHRFLAGPSPRTEPNAGFDTKARYNALASNITNVITAGGVPERAYLLYDPVNWRYANSSAYFPESYNWLEPPVKTVVNGRQDAFSQKLGDECQPFPLDVPSEPLFPMENIGIVNNGRCASSCAIFTITMAKKEKVRVAVVGGRQFTPQQYTGTVGGQSTSFTVIDSEIKSTHLKNNSLAPPDFIGNAYQGLTWRLGFGFDNPKEPEEWQNHQADDTFPLTLETVNRPEALWKDLTKRWWPNL</sequence>
<protein>
    <submittedName>
        <fullName evidence="2">Uncharacterized protein</fullName>
    </submittedName>
</protein>
<dbReference type="Gene3D" id="3.90.226.10">
    <property type="entry name" value="2-enoyl-CoA Hydratase, Chain A, domain 1"/>
    <property type="match status" value="1"/>
</dbReference>
<keyword evidence="3" id="KW-1185">Reference proteome</keyword>
<comment type="caution">
    <text evidence="2">The sequence shown here is derived from an EMBL/GenBank/DDBJ whole genome shotgun (WGS) entry which is preliminary data.</text>
</comment>
<dbReference type="OrthoDB" id="27214at2759"/>
<dbReference type="STRING" id="1109443.G4TXN9"/>
<dbReference type="eggNOG" id="ENOG502S18W">
    <property type="taxonomic scope" value="Eukaryota"/>
</dbReference>
<dbReference type="EMBL" id="CAFZ01000602">
    <property type="protein sequence ID" value="CCA76082.1"/>
    <property type="molecule type" value="Genomic_DNA"/>
</dbReference>
<reference evidence="2 3" key="1">
    <citation type="journal article" date="2011" name="PLoS Pathog.">
        <title>Endophytic Life Strategies Decoded by Genome and Transcriptome Analyses of the Mutualistic Root Symbiont Piriformospora indica.</title>
        <authorList>
            <person name="Zuccaro A."/>
            <person name="Lahrmann U."/>
            <person name="Guldener U."/>
            <person name="Langen G."/>
            <person name="Pfiffi S."/>
            <person name="Biedenkopf D."/>
            <person name="Wong P."/>
            <person name="Samans B."/>
            <person name="Grimm C."/>
            <person name="Basiewicz M."/>
            <person name="Murat C."/>
            <person name="Martin F."/>
            <person name="Kogel K.H."/>
        </authorList>
    </citation>
    <scope>NUCLEOTIDE SEQUENCE [LARGE SCALE GENOMIC DNA]</scope>
    <source>
        <strain evidence="2 3">DSM 11827</strain>
    </source>
</reference>
<dbReference type="InterPro" id="IPR052766">
    <property type="entry name" value="S41A_metabolite_peptidase"/>
</dbReference>
<dbReference type="PANTHER" id="PTHR37049">
    <property type="entry name" value="PEPTIDASE S41 FAMILY PROTEIN"/>
    <property type="match status" value="1"/>
</dbReference>